<keyword evidence="3 6" id="KW-0812">Transmembrane</keyword>
<keyword evidence="2" id="KW-1003">Cell membrane</keyword>
<evidence type="ECO:0000256" key="6">
    <source>
        <dbReference type="SAM" id="Phobius"/>
    </source>
</evidence>
<evidence type="ECO:0000256" key="2">
    <source>
        <dbReference type="ARBA" id="ARBA00022475"/>
    </source>
</evidence>
<organism evidence="7 8">
    <name type="scientific">Nocardioides psychrotolerans</name>
    <dbReference type="NCBI Taxonomy" id="1005945"/>
    <lineage>
        <taxon>Bacteria</taxon>
        <taxon>Bacillati</taxon>
        <taxon>Actinomycetota</taxon>
        <taxon>Actinomycetes</taxon>
        <taxon>Propionibacteriales</taxon>
        <taxon>Nocardioidaceae</taxon>
        <taxon>Nocardioides</taxon>
    </lineage>
</organism>
<feature type="transmembrane region" description="Helical" evidence="6">
    <location>
        <begin position="217"/>
        <end position="234"/>
    </location>
</feature>
<dbReference type="InterPro" id="IPR050833">
    <property type="entry name" value="Poly_Biosynth_Transport"/>
</dbReference>
<feature type="transmembrane region" description="Helical" evidence="6">
    <location>
        <begin position="98"/>
        <end position="119"/>
    </location>
</feature>
<dbReference type="GO" id="GO:0005886">
    <property type="term" value="C:plasma membrane"/>
    <property type="evidence" value="ECO:0007669"/>
    <property type="project" value="UniProtKB-SubCell"/>
</dbReference>
<keyword evidence="5 6" id="KW-0472">Membrane</keyword>
<dbReference type="EMBL" id="FOQG01000017">
    <property type="protein sequence ID" value="SFJ04720.1"/>
    <property type="molecule type" value="Genomic_DNA"/>
</dbReference>
<gene>
    <name evidence="7" type="ORF">SAMN05216561_11728</name>
</gene>
<dbReference type="AlphaFoldDB" id="A0A1I3N6P2"/>
<accession>A0A1I3N6P2</accession>
<dbReference type="STRING" id="1005945.SAMN05216561_11728"/>
<feature type="transmembrane region" description="Helical" evidence="6">
    <location>
        <begin position="306"/>
        <end position="330"/>
    </location>
</feature>
<dbReference type="Pfam" id="PF01943">
    <property type="entry name" value="Polysacc_synt"/>
    <property type="match status" value="1"/>
</dbReference>
<dbReference type="PANTHER" id="PTHR30250">
    <property type="entry name" value="PST FAMILY PREDICTED COLANIC ACID TRANSPORTER"/>
    <property type="match status" value="1"/>
</dbReference>
<evidence type="ECO:0000256" key="3">
    <source>
        <dbReference type="ARBA" id="ARBA00022692"/>
    </source>
</evidence>
<keyword evidence="8" id="KW-1185">Reference proteome</keyword>
<keyword evidence="4 6" id="KW-1133">Transmembrane helix</keyword>
<name>A0A1I3N6P2_9ACTN</name>
<feature type="transmembrane region" description="Helical" evidence="6">
    <location>
        <begin position="156"/>
        <end position="176"/>
    </location>
</feature>
<evidence type="ECO:0000313" key="7">
    <source>
        <dbReference type="EMBL" id="SFJ04720.1"/>
    </source>
</evidence>
<reference evidence="7 8" key="1">
    <citation type="submission" date="2016-10" db="EMBL/GenBank/DDBJ databases">
        <authorList>
            <person name="de Groot N.N."/>
        </authorList>
    </citation>
    <scope>NUCLEOTIDE SEQUENCE [LARGE SCALE GENOMIC DNA]</scope>
    <source>
        <strain evidence="7 8">CGMCC 1.11156</strain>
    </source>
</reference>
<protein>
    <submittedName>
        <fullName evidence="7">Membrane protein involved in the export of O-antigen and teichoic acid</fullName>
    </submittedName>
</protein>
<dbReference type="InterPro" id="IPR002797">
    <property type="entry name" value="Polysacc_synth"/>
</dbReference>
<dbReference type="Proteomes" id="UP000198649">
    <property type="component" value="Unassembled WGS sequence"/>
</dbReference>
<dbReference type="PANTHER" id="PTHR30250:SF11">
    <property type="entry name" value="O-ANTIGEN TRANSPORTER-RELATED"/>
    <property type="match status" value="1"/>
</dbReference>
<feature type="transmembrane region" description="Helical" evidence="6">
    <location>
        <begin position="25"/>
        <end position="46"/>
    </location>
</feature>
<evidence type="ECO:0000256" key="5">
    <source>
        <dbReference type="ARBA" id="ARBA00023136"/>
    </source>
</evidence>
<comment type="subcellular location">
    <subcellularLocation>
        <location evidence="1">Cell membrane</location>
        <topology evidence="1">Multi-pass membrane protein</topology>
    </subcellularLocation>
</comment>
<evidence type="ECO:0000256" key="4">
    <source>
        <dbReference type="ARBA" id="ARBA00022989"/>
    </source>
</evidence>
<proteinExistence type="predicted"/>
<feature type="transmembrane region" description="Helical" evidence="6">
    <location>
        <begin position="337"/>
        <end position="355"/>
    </location>
</feature>
<evidence type="ECO:0000313" key="8">
    <source>
        <dbReference type="Proteomes" id="UP000198649"/>
    </source>
</evidence>
<feature type="transmembrane region" description="Helical" evidence="6">
    <location>
        <begin position="361"/>
        <end position="382"/>
    </location>
</feature>
<feature type="transmembrane region" description="Helical" evidence="6">
    <location>
        <begin position="425"/>
        <end position="442"/>
    </location>
</feature>
<feature type="transmembrane region" description="Helical" evidence="6">
    <location>
        <begin position="131"/>
        <end position="150"/>
    </location>
</feature>
<evidence type="ECO:0000256" key="1">
    <source>
        <dbReference type="ARBA" id="ARBA00004651"/>
    </source>
</evidence>
<feature type="transmembrane region" description="Helical" evidence="6">
    <location>
        <begin position="278"/>
        <end position="300"/>
    </location>
</feature>
<feature type="transmembrane region" description="Helical" evidence="6">
    <location>
        <begin position="71"/>
        <end position="92"/>
    </location>
</feature>
<sequence length="452" mass="48536">MAAAQKASGFILLVAFTRVLSPSDYGQVALLTAVGSLLVMFLTLGLEPRITYAYFRAGDELADYLRVARRVTFYVPLVLAASLAAVLALVPIPLQGAWILQCVGSCLLAAGTTYAYAVLRASRQVVPYATLALTILATQVGTRVLMVAVLQWGPTGWAAGDLVAGLVAIAVSQLALRRLHTPGSRNPKYTAWSVTREGLPLVPHYLAQWGLSLSDRLILAMFVSSALVGVYSAIYQIAAVTSLVLNEVSRAFMPLYAKNPPGSAHIPRIVRSHLKVSFVVHGVFLVAGFAAIEVILPPAFRSHDEIFPLLSLGALAYGLYFIPMNGLTLISGITSRAPVISLTALTLNVGLNLTLNSIWGLWGAVVGTALGYSTLAGTALWFEARTRAIPWQDLLRRQPWTNSAYLLLVSATLAATWPGTIRVVALSTVSCVVVALAVSTLRDERRRLRFAR</sequence>